<evidence type="ECO:0000256" key="1">
    <source>
        <dbReference type="ARBA" id="ARBA00004651"/>
    </source>
</evidence>
<reference evidence="7 8" key="1">
    <citation type="submission" date="2017-09" db="EMBL/GenBank/DDBJ databases">
        <title>Depth-based differentiation of microbial function through sediment-hosted aquifers and enrichment of novel symbionts in the deep terrestrial subsurface.</title>
        <authorList>
            <person name="Probst A.J."/>
            <person name="Ladd B."/>
            <person name="Jarett J.K."/>
            <person name="Geller-Mcgrath D.E."/>
            <person name="Sieber C.M."/>
            <person name="Emerson J.B."/>
            <person name="Anantharaman K."/>
            <person name="Thomas B.C."/>
            <person name="Malmstrom R."/>
            <person name="Stieglmeier M."/>
            <person name="Klingl A."/>
            <person name="Woyke T."/>
            <person name="Ryan C.M."/>
            <person name="Banfield J.F."/>
        </authorList>
    </citation>
    <scope>NUCLEOTIDE SEQUENCE [LARGE SCALE GENOMIC DNA]</scope>
    <source>
        <strain evidence="7">CG23_combo_of_CG06-09_8_20_14_all_41_10</strain>
    </source>
</reference>
<keyword evidence="2" id="KW-1003">Cell membrane</keyword>
<accession>A0A2G9YJ47</accession>
<dbReference type="EMBL" id="PCRK01000093">
    <property type="protein sequence ID" value="PIP19270.1"/>
    <property type="molecule type" value="Genomic_DNA"/>
</dbReference>
<name>A0A2G9YJ47_9BACT</name>
<evidence type="ECO:0008006" key="9">
    <source>
        <dbReference type="Google" id="ProtNLM"/>
    </source>
</evidence>
<keyword evidence="3 6" id="KW-0812">Transmembrane</keyword>
<feature type="transmembrane region" description="Helical" evidence="6">
    <location>
        <begin position="185"/>
        <end position="210"/>
    </location>
</feature>
<protein>
    <recommendedName>
        <fullName evidence="9">LptF/LptG family permease</fullName>
    </recommendedName>
</protein>
<dbReference type="PANTHER" id="PTHR33529">
    <property type="entry name" value="SLR0882 PROTEIN-RELATED"/>
    <property type="match status" value="1"/>
</dbReference>
<comment type="caution">
    <text evidence="7">The sequence shown here is derived from an EMBL/GenBank/DDBJ whole genome shotgun (WGS) entry which is preliminary data.</text>
</comment>
<evidence type="ECO:0000256" key="4">
    <source>
        <dbReference type="ARBA" id="ARBA00022989"/>
    </source>
</evidence>
<dbReference type="GO" id="GO:0015920">
    <property type="term" value="P:lipopolysaccharide transport"/>
    <property type="evidence" value="ECO:0007669"/>
    <property type="project" value="TreeGrafter"/>
</dbReference>
<dbReference type="GO" id="GO:0043190">
    <property type="term" value="C:ATP-binding cassette (ABC) transporter complex"/>
    <property type="evidence" value="ECO:0007669"/>
    <property type="project" value="TreeGrafter"/>
</dbReference>
<feature type="transmembrane region" description="Helical" evidence="6">
    <location>
        <begin position="154"/>
        <end position="173"/>
    </location>
</feature>
<dbReference type="PANTHER" id="PTHR33529:SF6">
    <property type="entry name" value="YJGP_YJGQ FAMILY PERMEASE"/>
    <property type="match status" value="1"/>
</dbReference>
<dbReference type="InterPro" id="IPR005495">
    <property type="entry name" value="LptG/LptF_permease"/>
</dbReference>
<feature type="transmembrane region" description="Helical" evidence="6">
    <location>
        <begin position="130"/>
        <end position="148"/>
    </location>
</feature>
<keyword evidence="4 6" id="KW-1133">Transmembrane helix</keyword>
<dbReference type="Pfam" id="PF03739">
    <property type="entry name" value="LptF_LptG"/>
    <property type="match status" value="1"/>
</dbReference>
<evidence type="ECO:0000256" key="3">
    <source>
        <dbReference type="ARBA" id="ARBA00022692"/>
    </source>
</evidence>
<keyword evidence="5 6" id="KW-0472">Membrane</keyword>
<dbReference type="AlphaFoldDB" id="A0A2G9YJ47"/>
<gene>
    <name evidence="7" type="ORF">COX41_03695</name>
</gene>
<evidence type="ECO:0000256" key="5">
    <source>
        <dbReference type="ARBA" id="ARBA00023136"/>
    </source>
</evidence>
<sequence>MYGLRNRLFFINKFYPATNTMEGITILEQDEQQNLTKKIVANKGVYEDRLWKFYHSITYNFNLNGQIIEEPLYLKEEIMTIPEGPKDFLDQRQLPESMTIAQLDTYIWKLSKSGATNVIRNLKIDLYQKFTSPFISLIIILLGIPFSLMLHKRATGLSSIGISIIVGFLYYILDAICIAIGRGGVLSPFVAASLSHVTGLIFSLCLINSMS</sequence>
<dbReference type="Proteomes" id="UP000231292">
    <property type="component" value="Unassembled WGS sequence"/>
</dbReference>
<evidence type="ECO:0000256" key="6">
    <source>
        <dbReference type="SAM" id="Phobius"/>
    </source>
</evidence>
<organism evidence="7 8">
    <name type="scientific">Candidatus Sherwoodlollariibacterium unditelluris</name>
    <dbReference type="NCBI Taxonomy" id="1974757"/>
    <lineage>
        <taxon>Bacteria</taxon>
        <taxon>Pseudomonadati</taxon>
        <taxon>Candidatus Omnitrophota</taxon>
        <taxon>Candidatus Sherwoodlollariibacterium</taxon>
    </lineage>
</organism>
<comment type="subcellular location">
    <subcellularLocation>
        <location evidence="1">Cell membrane</location>
        <topology evidence="1">Multi-pass membrane protein</topology>
    </subcellularLocation>
</comment>
<evidence type="ECO:0000256" key="2">
    <source>
        <dbReference type="ARBA" id="ARBA00022475"/>
    </source>
</evidence>
<evidence type="ECO:0000313" key="8">
    <source>
        <dbReference type="Proteomes" id="UP000231292"/>
    </source>
</evidence>
<proteinExistence type="predicted"/>
<evidence type="ECO:0000313" key="7">
    <source>
        <dbReference type="EMBL" id="PIP19270.1"/>
    </source>
</evidence>